<sequence>MTYTAYENPGTTIKIEQVSSWEASGTYTTAARVTEPNLLYSVRTTLQGGPAYFITASSIIDGEFQFRYDATDDGSVTMTAEQTLVLRSVGEDGEETIEYWRTTSTIGQQRVREISPRDHDNII</sequence>
<dbReference type="EMBL" id="KE356561">
    <property type="protein sequence ID" value="ERG96615.1"/>
    <property type="molecule type" value="Genomic_DNA"/>
</dbReference>
<dbReference type="Proteomes" id="UP000030710">
    <property type="component" value="Unassembled WGS sequence"/>
</dbReference>
<gene>
    <name evidence="1" type="ORF">J07HQW2_03097</name>
</gene>
<name>U1NHF7_9EURY</name>
<dbReference type="AlphaFoldDB" id="U1NHF7"/>
<accession>U1NHF7</accession>
<evidence type="ECO:0000313" key="1">
    <source>
        <dbReference type="EMBL" id="ERG96615.1"/>
    </source>
</evidence>
<proteinExistence type="predicted"/>
<evidence type="ECO:0000313" key="2">
    <source>
        <dbReference type="Proteomes" id="UP000030710"/>
    </source>
</evidence>
<dbReference type="RefSeq" id="WP_021056078.1">
    <property type="nucleotide sequence ID" value="NZ_KE356561.1"/>
</dbReference>
<organism evidence="1 2">
    <name type="scientific">Haloquadratum walsbyi J07HQW2</name>
    <dbReference type="NCBI Taxonomy" id="1238425"/>
    <lineage>
        <taxon>Archaea</taxon>
        <taxon>Methanobacteriati</taxon>
        <taxon>Methanobacteriota</taxon>
        <taxon>Stenosarchaea group</taxon>
        <taxon>Halobacteria</taxon>
        <taxon>Halobacteriales</taxon>
        <taxon>Haloferacaceae</taxon>
        <taxon>Haloquadratum</taxon>
    </lineage>
</organism>
<reference evidence="1 2" key="1">
    <citation type="journal article" date="2013" name="PLoS ONE">
        <title>Assembly-driven community genomics of a hypersaline microbial ecosystem.</title>
        <authorList>
            <person name="Podell S."/>
            <person name="Ugalde J.A."/>
            <person name="Narasingarao P."/>
            <person name="Banfield J.F."/>
            <person name="Heidelberg K.B."/>
            <person name="Allen E.E."/>
        </authorList>
    </citation>
    <scope>NUCLEOTIDE SEQUENCE [LARGE SCALE GENOMIC DNA]</scope>
    <source>
        <strain evidence="2">J07HQW2</strain>
    </source>
</reference>
<dbReference type="HOGENOM" id="CLU_2010069_0_0_2"/>
<protein>
    <submittedName>
        <fullName evidence="1">Uncharacterized protein</fullName>
    </submittedName>
</protein>
<dbReference type="eggNOG" id="arCOG04474">
    <property type="taxonomic scope" value="Archaea"/>
</dbReference>